<dbReference type="CDD" id="cd12913">
    <property type="entry name" value="PDC1_MCP_like"/>
    <property type="match status" value="1"/>
</dbReference>
<comment type="caution">
    <text evidence="14">The sequence shown here is derived from an EMBL/GenBank/DDBJ whole genome shotgun (WGS) entry which is preliminary data.</text>
</comment>
<dbReference type="PANTHER" id="PTHR32089">
    <property type="entry name" value="METHYL-ACCEPTING CHEMOTAXIS PROTEIN MCPB"/>
    <property type="match status" value="1"/>
</dbReference>
<evidence type="ECO:0000256" key="2">
    <source>
        <dbReference type="ARBA" id="ARBA00004651"/>
    </source>
</evidence>
<evidence type="ECO:0000256" key="7">
    <source>
        <dbReference type="ARBA" id="ARBA00023136"/>
    </source>
</evidence>
<keyword evidence="8 10" id="KW-0807">Transducer</keyword>
<reference evidence="15" key="1">
    <citation type="submission" date="2014-09" db="EMBL/GenBank/DDBJ databases">
        <title>Vibrio variabilis JCM 19239. (C206) whole genome shotgun sequence.</title>
        <authorList>
            <person name="Sawabe T."/>
            <person name="Meirelles P."/>
            <person name="Nakanishi M."/>
            <person name="Sayaka M."/>
            <person name="Hattori M."/>
            <person name="Ohkuma M."/>
        </authorList>
    </citation>
    <scope>NUCLEOTIDE SEQUENCE [LARGE SCALE GENOMIC DNA]</scope>
    <source>
        <strain evidence="15">JCM 19239</strain>
    </source>
</reference>
<dbReference type="InterPro" id="IPR033479">
    <property type="entry name" value="dCache_1"/>
</dbReference>
<feature type="domain" description="Methyl-accepting transducer" evidence="12">
    <location>
        <begin position="366"/>
        <end position="588"/>
    </location>
</feature>
<dbReference type="PRINTS" id="PR00260">
    <property type="entry name" value="CHEMTRNSDUCR"/>
</dbReference>
<dbReference type="SMART" id="SM00283">
    <property type="entry name" value="MA"/>
    <property type="match status" value="1"/>
</dbReference>
<dbReference type="InterPro" id="IPR029151">
    <property type="entry name" value="Sensor-like_sf"/>
</dbReference>
<dbReference type="Proteomes" id="UP000029223">
    <property type="component" value="Unassembled WGS sequence"/>
</dbReference>
<dbReference type="SUPFAM" id="SSF103190">
    <property type="entry name" value="Sensory domain-like"/>
    <property type="match status" value="1"/>
</dbReference>
<keyword evidence="5 11" id="KW-0812">Transmembrane</keyword>
<evidence type="ECO:0000313" key="15">
    <source>
        <dbReference type="Proteomes" id="UP000029223"/>
    </source>
</evidence>
<organism evidence="14 15">
    <name type="scientific">Vibrio variabilis</name>
    <dbReference type="NCBI Taxonomy" id="990271"/>
    <lineage>
        <taxon>Bacteria</taxon>
        <taxon>Pseudomonadati</taxon>
        <taxon>Pseudomonadota</taxon>
        <taxon>Gammaproteobacteria</taxon>
        <taxon>Vibrionales</taxon>
        <taxon>Vibrionaceae</taxon>
        <taxon>Vibrio</taxon>
    </lineage>
</organism>
<evidence type="ECO:0000256" key="8">
    <source>
        <dbReference type="ARBA" id="ARBA00023224"/>
    </source>
</evidence>
<feature type="transmembrane region" description="Helical" evidence="11">
    <location>
        <begin position="274"/>
        <end position="292"/>
    </location>
</feature>
<evidence type="ECO:0000259" key="12">
    <source>
        <dbReference type="PROSITE" id="PS50111"/>
    </source>
</evidence>
<sequence>MKFQSKVVLTSSLLFVFVVTLVGGVNYYFTNQTFKKHTEQNIQELTKSISFTIAHELLAKRELVKSVIHSLNVIDATNTELALKTITAPALKSSFQAIGIGYESSGNLLSNNNWTPDKNYDVRSRPWYVAATNASDIVITKPYIDSSTRQMIISVASSLVDIDDQLIGNAVFDVSLSPLVGLMNQTDLFGTGYMFMVTSDGTIIAHPNDTFNGRHVTDFAPNVDVESGVSEVMIDNVNYLMSLEKVSDSDWYVGAVVNEKLAFSDFSQLIKKTLAFTAVLVIIITLVLFVVMRHLFRPVGELNAALKNVASGKADLTHRIRTDTDREFAELATHFNQFVTNLQNQISASKELSLVVKNQAILTKNAAHDTEHNVNKQMVELNGLAAAVGQMTVAAEETAQSTLDAAQSANDAKTNVLNSVEVVKETESNIERLSDNVDLVSTQSDTLVENTKSIGSILEVINEIANQTNLLALNATIEAARAGEAGRGFAVVADHVRLLSLKTQEATKEIHTKIDQLLLTTGSMSKAIGVSENNVKDAVSSARTATQLLNLVQQNIENISVCTGQIATAAEEQSSVSVEVSRNTQQISKLSQQVTVQAEETNSHMNIQLVEIEKQQRILQGFKL</sequence>
<dbReference type="EMBL" id="BBMS01000072">
    <property type="protein sequence ID" value="GAL29730.1"/>
    <property type="molecule type" value="Genomic_DNA"/>
</dbReference>
<feature type="domain" description="HAMP" evidence="13">
    <location>
        <begin position="293"/>
        <end position="347"/>
    </location>
</feature>
<dbReference type="PROSITE" id="PS50111">
    <property type="entry name" value="CHEMOTAXIS_TRANSDUC_2"/>
    <property type="match status" value="1"/>
</dbReference>
<evidence type="ECO:0000256" key="1">
    <source>
        <dbReference type="ARBA" id="ARBA00004533"/>
    </source>
</evidence>
<evidence type="ECO:0000256" key="10">
    <source>
        <dbReference type="PROSITE-ProRule" id="PRU00284"/>
    </source>
</evidence>
<evidence type="ECO:0000256" key="5">
    <source>
        <dbReference type="ARBA" id="ARBA00022692"/>
    </source>
</evidence>
<evidence type="ECO:0000256" key="6">
    <source>
        <dbReference type="ARBA" id="ARBA00022989"/>
    </source>
</evidence>
<keyword evidence="15" id="KW-1185">Reference proteome</keyword>
<protein>
    <submittedName>
        <fullName evidence="14">Methyl-accepting chemotaxis protein</fullName>
    </submittedName>
</protein>
<dbReference type="PANTHER" id="PTHR32089:SF117">
    <property type="entry name" value="METHYL ACCEPTING SENSORY TRANSDUCER WITH CACHE_1 SMALL MOLECULE BINDING DOMAIN"/>
    <property type="match status" value="1"/>
</dbReference>
<comment type="similarity">
    <text evidence="9">Belongs to the methyl-accepting chemotaxis (MCP) protein family.</text>
</comment>
<evidence type="ECO:0000313" key="14">
    <source>
        <dbReference type="EMBL" id="GAL29730.1"/>
    </source>
</evidence>
<keyword evidence="7 11" id="KW-0472">Membrane</keyword>
<keyword evidence="6 11" id="KW-1133">Transmembrane helix</keyword>
<evidence type="ECO:0000259" key="13">
    <source>
        <dbReference type="PROSITE" id="PS50885"/>
    </source>
</evidence>
<evidence type="ECO:0000256" key="4">
    <source>
        <dbReference type="ARBA" id="ARBA00022500"/>
    </source>
</evidence>
<dbReference type="Pfam" id="PF00672">
    <property type="entry name" value="HAMP"/>
    <property type="match status" value="1"/>
</dbReference>
<comment type="subcellular location">
    <subcellularLocation>
        <location evidence="1">Cell inner membrane</location>
    </subcellularLocation>
    <subcellularLocation>
        <location evidence="2">Cell membrane</location>
        <topology evidence="2">Multi-pass membrane protein</topology>
    </subcellularLocation>
</comment>
<evidence type="ECO:0000256" key="9">
    <source>
        <dbReference type="ARBA" id="ARBA00029447"/>
    </source>
</evidence>
<name>A0ABQ0JLU3_9VIBR</name>
<dbReference type="InterPro" id="IPR004090">
    <property type="entry name" value="Chemotax_Me-accpt_rcpt"/>
</dbReference>
<dbReference type="CDD" id="cd12912">
    <property type="entry name" value="PDC2_MCP_like"/>
    <property type="match status" value="1"/>
</dbReference>
<dbReference type="Gene3D" id="3.30.450.20">
    <property type="entry name" value="PAS domain"/>
    <property type="match status" value="2"/>
</dbReference>
<keyword evidence="3" id="KW-1003">Cell membrane</keyword>
<evidence type="ECO:0000256" key="11">
    <source>
        <dbReference type="SAM" id="Phobius"/>
    </source>
</evidence>
<dbReference type="Pfam" id="PF00015">
    <property type="entry name" value="MCPsignal"/>
    <property type="match status" value="1"/>
</dbReference>
<dbReference type="PROSITE" id="PS50885">
    <property type="entry name" value="HAMP"/>
    <property type="match status" value="1"/>
</dbReference>
<accession>A0ABQ0JLU3</accession>
<gene>
    <name evidence="14" type="ORF">JCM19239_6938</name>
</gene>
<dbReference type="SMART" id="SM00304">
    <property type="entry name" value="HAMP"/>
    <property type="match status" value="1"/>
</dbReference>
<dbReference type="InterPro" id="IPR003660">
    <property type="entry name" value="HAMP_dom"/>
</dbReference>
<evidence type="ECO:0000256" key="3">
    <source>
        <dbReference type="ARBA" id="ARBA00022475"/>
    </source>
</evidence>
<dbReference type="Pfam" id="PF02743">
    <property type="entry name" value="dCache_1"/>
    <property type="match status" value="1"/>
</dbReference>
<proteinExistence type="inferred from homology"/>
<keyword evidence="4" id="KW-0145">Chemotaxis</keyword>
<dbReference type="CDD" id="cd06225">
    <property type="entry name" value="HAMP"/>
    <property type="match status" value="1"/>
</dbReference>
<dbReference type="SUPFAM" id="SSF58104">
    <property type="entry name" value="Methyl-accepting chemotaxis protein (MCP) signaling domain"/>
    <property type="match status" value="1"/>
</dbReference>
<dbReference type="InterPro" id="IPR004089">
    <property type="entry name" value="MCPsignal_dom"/>
</dbReference>
<dbReference type="Gene3D" id="1.10.287.950">
    <property type="entry name" value="Methyl-accepting chemotaxis protein"/>
    <property type="match status" value="1"/>
</dbReference>